<dbReference type="Proteomes" id="UP000887574">
    <property type="component" value="Unplaced"/>
</dbReference>
<dbReference type="PROSITE" id="PS50283">
    <property type="entry name" value="NA_SOLUT_SYMP_3"/>
    <property type="match status" value="2"/>
</dbReference>
<evidence type="ECO:0000256" key="6">
    <source>
        <dbReference type="ARBA" id="ARBA00022989"/>
    </source>
</evidence>
<evidence type="ECO:0000256" key="5">
    <source>
        <dbReference type="ARBA" id="ARBA00022692"/>
    </source>
</evidence>
<dbReference type="PANTHER" id="PTHR42985:SF40">
    <property type="entry name" value="LD47995P-RELATED"/>
    <property type="match status" value="1"/>
</dbReference>
<feature type="transmembrane region" description="Helical" evidence="11">
    <location>
        <begin position="697"/>
        <end position="718"/>
    </location>
</feature>
<feature type="transmembrane region" description="Helical" evidence="11">
    <location>
        <begin position="652"/>
        <end position="676"/>
    </location>
</feature>
<evidence type="ECO:0000256" key="1">
    <source>
        <dbReference type="ARBA" id="ARBA00004651"/>
    </source>
</evidence>
<evidence type="ECO:0000256" key="3">
    <source>
        <dbReference type="ARBA" id="ARBA00022448"/>
    </source>
</evidence>
<feature type="transmembrane region" description="Helical" evidence="11">
    <location>
        <begin position="319"/>
        <end position="343"/>
    </location>
</feature>
<keyword evidence="4" id="KW-1003">Cell membrane</keyword>
<feature type="transmembrane region" description="Helical" evidence="11">
    <location>
        <begin position="952"/>
        <end position="977"/>
    </location>
</feature>
<reference evidence="13" key="1">
    <citation type="submission" date="2022-11" db="UniProtKB">
        <authorList>
            <consortium name="WormBaseParasite"/>
        </authorList>
    </citation>
    <scope>IDENTIFICATION</scope>
</reference>
<feature type="transmembrane region" description="Helical" evidence="11">
    <location>
        <begin position="504"/>
        <end position="526"/>
    </location>
</feature>
<feature type="transmembrane region" description="Helical" evidence="11">
    <location>
        <begin position="53"/>
        <end position="68"/>
    </location>
</feature>
<keyword evidence="8" id="KW-0406">Ion transport</keyword>
<feature type="transmembrane region" description="Helical" evidence="11">
    <location>
        <begin position="12"/>
        <end position="33"/>
    </location>
</feature>
<dbReference type="GO" id="GO:0015293">
    <property type="term" value="F:symporter activity"/>
    <property type="evidence" value="ECO:0007669"/>
    <property type="project" value="TreeGrafter"/>
</dbReference>
<feature type="transmembrane region" description="Helical" evidence="11">
    <location>
        <begin position="234"/>
        <end position="252"/>
    </location>
</feature>
<keyword evidence="7" id="KW-0915">Sodium</keyword>
<feature type="transmembrane region" description="Helical" evidence="11">
    <location>
        <begin position="812"/>
        <end position="829"/>
    </location>
</feature>
<evidence type="ECO:0000313" key="13">
    <source>
        <dbReference type="WBParaSite" id="jg15363"/>
    </source>
</evidence>
<dbReference type="NCBIfam" id="TIGR00813">
    <property type="entry name" value="sss"/>
    <property type="match status" value="1"/>
</dbReference>
<dbReference type="AlphaFoldDB" id="A0A915D2Y8"/>
<feature type="transmembrane region" description="Helical" evidence="11">
    <location>
        <begin position="730"/>
        <end position="753"/>
    </location>
</feature>
<feature type="transmembrane region" description="Helical" evidence="11">
    <location>
        <begin position="760"/>
        <end position="776"/>
    </location>
</feature>
<evidence type="ECO:0000256" key="4">
    <source>
        <dbReference type="ARBA" id="ARBA00022475"/>
    </source>
</evidence>
<keyword evidence="6 11" id="KW-1133">Transmembrane helix</keyword>
<feature type="transmembrane region" description="Helical" evidence="11">
    <location>
        <begin position="435"/>
        <end position="457"/>
    </location>
</feature>
<proteinExistence type="inferred from homology"/>
<comment type="similarity">
    <text evidence="2">Belongs to the sodium:solute symporter (SSF) (TC 2.A.21) family.</text>
</comment>
<protein>
    <submittedName>
        <fullName evidence="13">Sodium-dependent multivitamin transporter</fullName>
    </submittedName>
</protein>
<feature type="transmembrane region" description="Helical" evidence="11">
    <location>
        <begin position="927"/>
        <end position="946"/>
    </location>
</feature>
<dbReference type="Pfam" id="PF00474">
    <property type="entry name" value="SSF"/>
    <property type="match status" value="2"/>
</dbReference>
<dbReference type="GO" id="GO:0006814">
    <property type="term" value="P:sodium ion transport"/>
    <property type="evidence" value="ECO:0007669"/>
    <property type="project" value="UniProtKB-KW"/>
</dbReference>
<evidence type="ECO:0000256" key="10">
    <source>
        <dbReference type="ARBA" id="ARBA00023201"/>
    </source>
</evidence>
<feature type="transmembrane region" description="Helical" evidence="11">
    <location>
        <begin position="881"/>
        <end position="906"/>
    </location>
</feature>
<comment type="subcellular location">
    <subcellularLocation>
        <location evidence="1">Cell membrane</location>
        <topology evidence="1">Multi-pass membrane protein</topology>
    </subcellularLocation>
</comment>
<feature type="transmembrane region" description="Helical" evidence="11">
    <location>
        <begin position="849"/>
        <end position="869"/>
    </location>
</feature>
<keyword evidence="10" id="KW-0739">Sodium transport</keyword>
<dbReference type="InterPro" id="IPR001734">
    <property type="entry name" value="Na/solute_symporter"/>
</dbReference>
<evidence type="ECO:0000256" key="9">
    <source>
        <dbReference type="ARBA" id="ARBA00023136"/>
    </source>
</evidence>
<dbReference type="WBParaSite" id="jg15363">
    <property type="protein sequence ID" value="jg15363"/>
    <property type="gene ID" value="jg15363"/>
</dbReference>
<feature type="transmembrane region" description="Helical" evidence="11">
    <location>
        <begin position="74"/>
        <end position="99"/>
    </location>
</feature>
<feature type="transmembrane region" description="Helical" evidence="11">
    <location>
        <begin position="621"/>
        <end position="640"/>
    </location>
</feature>
<feature type="transmembrane region" description="Helical" evidence="11">
    <location>
        <begin position="153"/>
        <end position="176"/>
    </location>
</feature>
<keyword evidence="3" id="KW-0813">Transport</keyword>
<dbReference type="GO" id="GO:0005886">
    <property type="term" value="C:plasma membrane"/>
    <property type="evidence" value="ECO:0007669"/>
    <property type="project" value="UniProtKB-SubCell"/>
</dbReference>
<feature type="transmembrane region" description="Helical" evidence="11">
    <location>
        <begin position="1053"/>
        <end position="1075"/>
    </location>
</feature>
<dbReference type="Gene3D" id="1.20.1730.10">
    <property type="entry name" value="Sodium/glucose cotransporter"/>
    <property type="match status" value="2"/>
</dbReference>
<feature type="transmembrane region" description="Helical" evidence="11">
    <location>
        <begin position="120"/>
        <end position="141"/>
    </location>
</feature>
<evidence type="ECO:0000256" key="7">
    <source>
        <dbReference type="ARBA" id="ARBA00023053"/>
    </source>
</evidence>
<feature type="transmembrane region" description="Helical" evidence="11">
    <location>
        <begin position="409"/>
        <end position="429"/>
    </location>
</feature>
<feature type="transmembrane region" description="Helical" evidence="11">
    <location>
        <begin position="272"/>
        <end position="298"/>
    </location>
</feature>
<dbReference type="PANTHER" id="PTHR42985">
    <property type="entry name" value="SODIUM-COUPLED MONOCARBOXYLATE TRANSPORTER"/>
    <property type="match status" value="1"/>
</dbReference>
<accession>A0A915D2Y8</accession>
<name>A0A915D2Y8_9BILA</name>
<evidence type="ECO:0000256" key="8">
    <source>
        <dbReference type="ARBA" id="ARBA00023065"/>
    </source>
</evidence>
<organism evidence="12 13">
    <name type="scientific">Ditylenchus dipsaci</name>
    <dbReference type="NCBI Taxonomy" id="166011"/>
    <lineage>
        <taxon>Eukaryota</taxon>
        <taxon>Metazoa</taxon>
        <taxon>Ecdysozoa</taxon>
        <taxon>Nematoda</taxon>
        <taxon>Chromadorea</taxon>
        <taxon>Rhabditida</taxon>
        <taxon>Tylenchina</taxon>
        <taxon>Tylenchomorpha</taxon>
        <taxon>Sphaerularioidea</taxon>
        <taxon>Anguinidae</taxon>
        <taxon>Anguininae</taxon>
        <taxon>Ditylenchus</taxon>
    </lineage>
</organism>
<feature type="transmembrane region" description="Helical" evidence="11">
    <location>
        <begin position="378"/>
        <end position="397"/>
    </location>
</feature>
<keyword evidence="12" id="KW-1185">Reference proteome</keyword>
<evidence type="ECO:0000313" key="12">
    <source>
        <dbReference type="Proteomes" id="UP000887574"/>
    </source>
</evidence>
<keyword evidence="5 11" id="KW-0812">Transmembrane</keyword>
<keyword evidence="9 11" id="KW-0472">Membrane</keyword>
<dbReference type="InterPro" id="IPR038377">
    <property type="entry name" value="Na/Glc_symporter_sf"/>
</dbReference>
<evidence type="ECO:0000256" key="2">
    <source>
        <dbReference type="ARBA" id="ARBA00006434"/>
    </source>
</evidence>
<feature type="transmembrane region" description="Helical" evidence="11">
    <location>
        <begin position="984"/>
        <end position="1006"/>
    </location>
</feature>
<feature type="transmembrane region" description="Helical" evidence="11">
    <location>
        <begin position="572"/>
        <end position="591"/>
    </location>
</feature>
<sequence length="1122" mass="124316">MSGFENAQISVLDYAIFGFSLVISIGTGIYHAIQSRRLFKKKEGINWTAKEEFLIGGVLMLGLPAEIFERGTHIWMSFIVGGIASVITAMVFLPVFYKIKCICIHEYFIHRYNSMLIRRTYSGIFLIFNLVSLSVIIYAPAVALSKVIAIDKWLLVVVFGTTATIYTSVGGLKAVVWTDSFQALFMYGGVIALIWNALGNEKVGGISRVWKLGIENGQLTDLFRFDPSIFQYNSFWINLFSGTITWLASFGINQLSIQHYNSVPTLRNAKQIIYFTIIPFSMLVTTISFIGLLVLAYFYNCNPLETQEIVEKDHLTMLFAFRILGTTPGLFGLYITCIMSATLSSISSNLSSSAAALYEDFLRQIVERNLTDVQATNFNKLVVLLLGIMSTILAFAAERLGGILRMCASVLGAFSGPMVGIFVLAMFVPKAGTKATMISFVVSNIIMCTICTANYVLDPYSKLARRTNSTLAGCDHHNFTIPPTLNYDPFYGDPHTSHVARISIYAYPGLGLIIMLSIGLPLVYLLDEPVLENIEHLTFWGRNLPVPKMVLDSRKNKSMSVFETAQISVLDYAVFGFSLLISLVTGIYHAIRSRLLLKGDDGIKRTAKDEFLIGGRQMPRIPIALSLLTSFLSGILMLGLPAEIFQRGTHIWMSFIVGGLASLITAIVFLPVFYKIKCTCIHEYFIHRYNSKLIRRSFSAIFLVFILVYMAIVIYAPSVAMSKVINVDKWLLILVFGATATIYTSVGGLKAVVWTDSLQALLMYGGVVALIWKALANEKVGGISRVWNLGVESGRIGDLFRFDPSIVQYNSFWINLVSGTITWLASFGVNQLSIQRYNSVPTLKNAKQIIYFTIIPFSVLVTIVSFIGLLNTSPTPGLFGLYITCIMSATLSTISSGLSSSAAAFYEDFLRQGVERRNWTDRQATSINKLIVLFFGILSTGLAFAAEPLGGILRVCVSVMGAISGPMVGIFVLAMFWPKAGVKATMISFVVSTFIMCAICFANYVIDPYSELSRPTNSTLEGCNYRNFTVQPAPNYDAYYGDPEANYFSRISIYAYPGLGMVIMLLIGVPLVYLLDEPVIKNIEHLTFWGRNLPFPNTHDTKPLVDETKSTPLNVINVKSTL</sequence>
<evidence type="ECO:0000256" key="11">
    <source>
        <dbReference type="SAM" id="Phobius"/>
    </source>
</evidence>
<dbReference type="InterPro" id="IPR051163">
    <property type="entry name" value="Sodium:Solute_Symporter_SSF"/>
</dbReference>